<dbReference type="OrthoDB" id="3298569at2"/>
<name>A0A3N2DDD5_9MICO</name>
<proteinExistence type="predicted"/>
<evidence type="ECO:0000313" key="1">
    <source>
        <dbReference type="EMBL" id="ROR97801.1"/>
    </source>
</evidence>
<reference evidence="1 2" key="1">
    <citation type="submission" date="2018-11" db="EMBL/GenBank/DDBJ databases">
        <title>Sequencing the genomes of 1000 actinobacteria strains.</title>
        <authorList>
            <person name="Klenk H.-P."/>
        </authorList>
    </citation>
    <scope>NUCLEOTIDE SEQUENCE [LARGE SCALE GENOMIC DNA]</scope>
    <source>
        <strain evidence="1 2">DSM 13521</strain>
    </source>
</reference>
<organism evidence="1 2">
    <name type="scientific">Salana multivorans</name>
    <dbReference type="NCBI Taxonomy" id="120377"/>
    <lineage>
        <taxon>Bacteria</taxon>
        <taxon>Bacillati</taxon>
        <taxon>Actinomycetota</taxon>
        <taxon>Actinomycetes</taxon>
        <taxon>Micrococcales</taxon>
        <taxon>Beutenbergiaceae</taxon>
        <taxon>Salana</taxon>
    </lineage>
</organism>
<dbReference type="RefSeq" id="WP_123739791.1">
    <property type="nucleotide sequence ID" value="NZ_RKHQ01000001.1"/>
</dbReference>
<comment type="caution">
    <text evidence="1">The sequence shown here is derived from an EMBL/GenBank/DDBJ whole genome shotgun (WGS) entry which is preliminary data.</text>
</comment>
<accession>A0A3N2DDD5</accession>
<evidence type="ECO:0000313" key="2">
    <source>
        <dbReference type="Proteomes" id="UP000275356"/>
    </source>
</evidence>
<sequence>MTTVQDDLDARDNLVYIAQRWPDLKARLRREGGSPLTGRTSGSHEQPLVIDIHISDLLHEIETETRSLAHVLCDETVDADGRPWAPRTSVMPHLLTEVAEHFGHWTTADERTALAFCDWAHEYSEKVRRALERPAPPTYMGDCPLKVVTPLSWDGEDYLAGDPCPGSLYLRPGRTTMSCPACRGETTLEAQRDHVRAELEKMLMTQTEIRAALVVLGHTVPLKTVQSWTQELKSRPPRLPEAYPESGLYRLREALDLAERWGARRAG</sequence>
<keyword evidence="2" id="KW-1185">Reference proteome</keyword>
<dbReference type="Proteomes" id="UP000275356">
    <property type="component" value="Unassembled WGS sequence"/>
</dbReference>
<gene>
    <name evidence="1" type="ORF">EDD28_2409</name>
</gene>
<dbReference type="AlphaFoldDB" id="A0A3N2DDD5"/>
<dbReference type="EMBL" id="RKHQ01000001">
    <property type="protein sequence ID" value="ROR97801.1"/>
    <property type="molecule type" value="Genomic_DNA"/>
</dbReference>
<protein>
    <submittedName>
        <fullName evidence="1">Uncharacterized protein</fullName>
    </submittedName>
</protein>